<dbReference type="Proteomes" id="UP000178558">
    <property type="component" value="Unassembled WGS sequence"/>
</dbReference>
<organism evidence="10 11">
    <name type="scientific">Candidatus Roizmanbacteria bacterium RIFCSPLOWO2_01_FULL_40_42</name>
    <dbReference type="NCBI Taxonomy" id="1802066"/>
    <lineage>
        <taxon>Bacteria</taxon>
        <taxon>Candidatus Roizmaniibacteriota</taxon>
    </lineage>
</organism>
<keyword evidence="6 8" id="KW-1133">Transmembrane helix</keyword>
<evidence type="ECO:0000256" key="2">
    <source>
        <dbReference type="ARBA" id="ARBA00022475"/>
    </source>
</evidence>
<keyword evidence="5 8" id="KW-0812">Transmembrane</keyword>
<dbReference type="GO" id="GO:0009103">
    <property type="term" value="P:lipopolysaccharide biosynthetic process"/>
    <property type="evidence" value="ECO:0007669"/>
    <property type="project" value="UniProtKB-ARBA"/>
</dbReference>
<evidence type="ECO:0000256" key="8">
    <source>
        <dbReference type="SAM" id="Phobius"/>
    </source>
</evidence>
<sequence>MLQKILKIFRLHWPLLLILLVTGFFFTFRLERDLLWDWDECLYAQYPKEMRQTGNFLINQWNGFRDLQKPPLYSWLLAISTSPGANEFNIRLFSIVFGLALIAVLYVFTKKYFSERVAILATLIMFASELFVVYMRRANTDIGFMFFIFLGVYAWFLSHKKSNFSYLAGFFFGLSVMMKGFSVIPYLAALFITIFFNFKREKLLNFVKLSVVFATTVIPWHLAAYLTYGKEFVQLYVLDNIIKRAQNPIEFHYGGRLFYAKLIYKEIFPWLFFAAVFPLYKAVTVIPNLIRDLKKNNPIQQMLKRVRHDVKANEVLYTIILLVILPLIAITRIKTKIAWYVLPIYPFLAIFLAYCMDVLLKKLKHSIFFYLLVVLILLDASILINKETRFLEKTRTVDPRYEVVLKSGEYPSKTLDYLVAFSERQAEAILPPEQEITQTFVYGGNPCAVYYSNKKVNYYYDMEKFKKRLQRKGLFLLENGDLKLIEKLPIKILFKNSDYTLFSY</sequence>
<evidence type="ECO:0000256" key="5">
    <source>
        <dbReference type="ARBA" id="ARBA00022692"/>
    </source>
</evidence>
<keyword evidence="2" id="KW-1003">Cell membrane</keyword>
<feature type="domain" description="Glycosyltransferase RgtA/B/C/D-like" evidence="9">
    <location>
        <begin position="69"/>
        <end position="214"/>
    </location>
</feature>
<evidence type="ECO:0000256" key="3">
    <source>
        <dbReference type="ARBA" id="ARBA00022676"/>
    </source>
</evidence>
<dbReference type="Pfam" id="PF13231">
    <property type="entry name" value="PMT_2"/>
    <property type="match status" value="1"/>
</dbReference>
<evidence type="ECO:0000313" key="11">
    <source>
        <dbReference type="Proteomes" id="UP000178558"/>
    </source>
</evidence>
<keyword evidence="7 8" id="KW-0472">Membrane</keyword>
<gene>
    <name evidence="10" type="ORF">A3B50_00225</name>
</gene>
<feature type="transmembrane region" description="Helical" evidence="8">
    <location>
        <begin position="142"/>
        <end position="158"/>
    </location>
</feature>
<dbReference type="PANTHER" id="PTHR33908:SF3">
    <property type="entry name" value="UNDECAPRENYL PHOSPHATE-ALPHA-4-AMINO-4-DEOXY-L-ARABINOSE ARABINOSYL TRANSFERASE"/>
    <property type="match status" value="1"/>
</dbReference>
<feature type="transmembrane region" description="Helical" evidence="8">
    <location>
        <begin position="12"/>
        <end position="30"/>
    </location>
</feature>
<keyword evidence="3" id="KW-0328">Glycosyltransferase</keyword>
<dbReference type="InterPro" id="IPR038731">
    <property type="entry name" value="RgtA/B/C-like"/>
</dbReference>
<name>A0A1F7J3P6_9BACT</name>
<feature type="transmembrane region" description="Helical" evidence="8">
    <location>
        <begin position="117"/>
        <end position="136"/>
    </location>
</feature>
<reference evidence="10 11" key="1">
    <citation type="journal article" date="2016" name="Nat. Commun.">
        <title>Thousands of microbial genomes shed light on interconnected biogeochemical processes in an aquifer system.</title>
        <authorList>
            <person name="Anantharaman K."/>
            <person name="Brown C.T."/>
            <person name="Hug L.A."/>
            <person name="Sharon I."/>
            <person name="Castelle C.J."/>
            <person name="Probst A.J."/>
            <person name="Thomas B.C."/>
            <person name="Singh A."/>
            <person name="Wilkins M.J."/>
            <person name="Karaoz U."/>
            <person name="Brodie E.L."/>
            <person name="Williams K.H."/>
            <person name="Hubbard S.S."/>
            <person name="Banfield J.F."/>
        </authorList>
    </citation>
    <scope>NUCLEOTIDE SEQUENCE [LARGE SCALE GENOMIC DNA]</scope>
</reference>
<feature type="transmembrane region" description="Helical" evidence="8">
    <location>
        <begin position="337"/>
        <end position="355"/>
    </location>
</feature>
<feature type="transmembrane region" description="Helical" evidence="8">
    <location>
        <begin position="267"/>
        <end position="290"/>
    </location>
</feature>
<dbReference type="AlphaFoldDB" id="A0A1F7J3P6"/>
<evidence type="ECO:0000256" key="7">
    <source>
        <dbReference type="ARBA" id="ARBA00023136"/>
    </source>
</evidence>
<feature type="transmembrane region" description="Helical" evidence="8">
    <location>
        <begin position="311"/>
        <end position="331"/>
    </location>
</feature>
<keyword evidence="4" id="KW-0808">Transferase</keyword>
<evidence type="ECO:0000256" key="6">
    <source>
        <dbReference type="ARBA" id="ARBA00022989"/>
    </source>
</evidence>
<dbReference type="InterPro" id="IPR050297">
    <property type="entry name" value="LipidA_mod_glycosyltrf_83"/>
</dbReference>
<dbReference type="GO" id="GO:0010041">
    <property type="term" value="P:response to iron(III) ion"/>
    <property type="evidence" value="ECO:0007669"/>
    <property type="project" value="TreeGrafter"/>
</dbReference>
<feature type="transmembrane region" description="Helical" evidence="8">
    <location>
        <begin position="170"/>
        <end position="196"/>
    </location>
</feature>
<comment type="caution">
    <text evidence="10">The sequence shown here is derived from an EMBL/GenBank/DDBJ whole genome shotgun (WGS) entry which is preliminary data.</text>
</comment>
<protein>
    <recommendedName>
        <fullName evidence="9">Glycosyltransferase RgtA/B/C/D-like domain-containing protein</fullName>
    </recommendedName>
</protein>
<comment type="subcellular location">
    <subcellularLocation>
        <location evidence="1">Cell membrane</location>
        <topology evidence="1">Multi-pass membrane protein</topology>
    </subcellularLocation>
</comment>
<feature type="transmembrane region" description="Helical" evidence="8">
    <location>
        <begin position="367"/>
        <end position="384"/>
    </location>
</feature>
<evidence type="ECO:0000313" key="10">
    <source>
        <dbReference type="EMBL" id="OGK50199.1"/>
    </source>
</evidence>
<feature type="transmembrane region" description="Helical" evidence="8">
    <location>
        <begin position="90"/>
        <end position="108"/>
    </location>
</feature>
<accession>A0A1F7J3P6</accession>
<dbReference type="GO" id="GO:0016763">
    <property type="term" value="F:pentosyltransferase activity"/>
    <property type="evidence" value="ECO:0007669"/>
    <property type="project" value="TreeGrafter"/>
</dbReference>
<evidence type="ECO:0000256" key="4">
    <source>
        <dbReference type="ARBA" id="ARBA00022679"/>
    </source>
</evidence>
<dbReference type="PANTHER" id="PTHR33908">
    <property type="entry name" value="MANNOSYLTRANSFERASE YKCB-RELATED"/>
    <property type="match status" value="1"/>
</dbReference>
<evidence type="ECO:0000256" key="1">
    <source>
        <dbReference type="ARBA" id="ARBA00004651"/>
    </source>
</evidence>
<dbReference type="GO" id="GO:0005886">
    <property type="term" value="C:plasma membrane"/>
    <property type="evidence" value="ECO:0007669"/>
    <property type="project" value="UniProtKB-SubCell"/>
</dbReference>
<dbReference type="EMBL" id="MGAQ01000020">
    <property type="protein sequence ID" value="OGK50199.1"/>
    <property type="molecule type" value="Genomic_DNA"/>
</dbReference>
<proteinExistence type="predicted"/>
<evidence type="ECO:0000259" key="9">
    <source>
        <dbReference type="Pfam" id="PF13231"/>
    </source>
</evidence>